<name>A0A9P8G152_AURME</name>
<dbReference type="Proteomes" id="UP000729357">
    <property type="component" value="Unassembled WGS sequence"/>
</dbReference>
<keyword evidence="2" id="KW-1185">Reference proteome</keyword>
<evidence type="ECO:0000313" key="2">
    <source>
        <dbReference type="Proteomes" id="UP000729357"/>
    </source>
</evidence>
<comment type="caution">
    <text evidence="1">The sequence shown here is derived from an EMBL/GenBank/DDBJ whole genome shotgun (WGS) entry which is preliminary data.</text>
</comment>
<protein>
    <submittedName>
        <fullName evidence="1">Uncharacterized protein</fullName>
    </submittedName>
</protein>
<sequence>MGEHANREESANMEGYLNMEEYADLEARDHNARDLPETYERTFHYDDGVISKPISYFRGSAPNIVEELNLQQEFLADKKIIATVWRCTARGEYYPLDIEDDRYPMAEKRMVYRFAVAAAITYNRRDYMNMEPKDHYQEFWRAMSYMAQHNKMINQR</sequence>
<accession>A0A9P8G152</accession>
<feature type="non-terminal residue" evidence="1">
    <location>
        <position position="156"/>
    </location>
</feature>
<evidence type="ECO:0000313" key="1">
    <source>
        <dbReference type="EMBL" id="KAG9986717.1"/>
    </source>
</evidence>
<reference evidence="1" key="1">
    <citation type="journal article" date="2021" name="J Fungi (Basel)">
        <title>Virulence traits and population genomics of the black yeast Aureobasidium melanogenum.</title>
        <authorList>
            <person name="Cernosa A."/>
            <person name="Sun X."/>
            <person name="Gostincar C."/>
            <person name="Fang C."/>
            <person name="Gunde-Cimerman N."/>
            <person name="Song Z."/>
        </authorList>
    </citation>
    <scope>NUCLEOTIDE SEQUENCE</scope>
    <source>
        <strain evidence="1">EXF-9298</strain>
    </source>
</reference>
<dbReference type="AlphaFoldDB" id="A0A9P8G152"/>
<dbReference type="EMBL" id="JAHFXS010000283">
    <property type="protein sequence ID" value="KAG9986717.1"/>
    <property type="molecule type" value="Genomic_DNA"/>
</dbReference>
<organism evidence="1 2">
    <name type="scientific">Aureobasidium melanogenum</name>
    <name type="common">Aureobasidium pullulans var. melanogenum</name>
    <dbReference type="NCBI Taxonomy" id="46634"/>
    <lineage>
        <taxon>Eukaryota</taxon>
        <taxon>Fungi</taxon>
        <taxon>Dikarya</taxon>
        <taxon>Ascomycota</taxon>
        <taxon>Pezizomycotina</taxon>
        <taxon>Dothideomycetes</taxon>
        <taxon>Dothideomycetidae</taxon>
        <taxon>Dothideales</taxon>
        <taxon>Saccotheciaceae</taxon>
        <taxon>Aureobasidium</taxon>
    </lineage>
</organism>
<reference evidence="1" key="2">
    <citation type="submission" date="2021-08" db="EMBL/GenBank/DDBJ databases">
        <authorList>
            <person name="Gostincar C."/>
            <person name="Sun X."/>
            <person name="Song Z."/>
            <person name="Gunde-Cimerman N."/>
        </authorList>
    </citation>
    <scope>NUCLEOTIDE SEQUENCE</scope>
    <source>
        <strain evidence="1">EXF-9298</strain>
    </source>
</reference>
<proteinExistence type="predicted"/>
<gene>
    <name evidence="1" type="ORF">KCU98_g3838</name>
</gene>